<dbReference type="InterPro" id="IPR002543">
    <property type="entry name" value="FtsK_dom"/>
</dbReference>
<reference evidence="6 7" key="1">
    <citation type="journal article" date="2021" name="Environ. Microbiol.">
        <title>Genetic insights into the dark matter of the mammalian gut microbiota through targeted genome reconstruction.</title>
        <authorList>
            <person name="Lugli G.A."/>
            <person name="Alessandri G."/>
            <person name="Milani C."/>
            <person name="Viappiani A."/>
            <person name="Fontana F."/>
            <person name="Tarracchini C."/>
            <person name="Mancabelli L."/>
            <person name="Argentini C."/>
            <person name="Ruiz L."/>
            <person name="Margolles A."/>
            <person name="van Sinderen D."/>
            <person name="Turroni F."/>
            <person name="Ventura M."/>
        </authorList>
    </citation>
    <scope>NUCLEOTIDE SEQUENCE [LARGE SCALE GENOMIC DNA]</scope>
    <source>
        <strain evidence="6 7">MA1</strain>
    </source>
</reference>
<feature type="domain" description="FtsK" evidence="5">
    <location>
        <begin position="213"/>
        <end position="409"/>
    </location>
</feature>
<dbReference type="SUPFAM" id="SSF52540">
    <property type="entry name" value="P-loop containing nucleoside triphosphate hydrolases"/>
    <property type="match status" value="1"/>
</dbReference>
<dbReference type="RefSeq" id="WP_241512794.1">
    <property type="nucleotide sequence ID" value="NZ_JAFEJT020000003.1"/>
</dbReference>
<feature type="transmembrane region" description="Helical" evidence="4">
    <location>
        <begin position="23"/>
        <end position="45"/>
    </location>
</feature>
<keyword evidence="2 3" id="KW-0067">ATP-binding</keyword>
<keyword evidence="7" id="KW-1185">Reference proteome</keyword>
<accession>A0ABS9VSA4</accession>
<dbReference type="PROSITE" id="PS50901">
    <property type="entry name" value="FTSK"/>
    <property type="match status" value="1"/>
</dbReference>
<dbReference type="PANTHER" id="PTHR22683:SF41">
    <property type="entry name" value="DNA TRANSLOCASE FTSK"/>
    <property type="match status" value="1"/>
</dbReference>
<dbReference type="InterPro" id="IPR003593">
    <property type="entry name" value="AAA+_ATPase"/>
</dbReference>
<organism evidence="6 7">
    <name type="scientific">Bifidobacterium amazonense</name>
    <dbReference type="NCBI Taxonomy" id="2809027"/>
    <lineage>
        <taxon>Bacteria</taxon>
        <taxon>Bacillati</taxon>
        <taxon>Actinomycetota</taxon>
        <taxon>Actinomycetes</taxon>
        <taxon>Bifidobacteriales</taxon>
        <taxon>Bifidobacteriaceae</taxon>
        <taxon>Bifidobacterium</taxon>
    </lineage>
</organism>
<evidence type="ECO:0000256" key="1">
    <source>
        <dbReference type="ARBA" id="ARBA00022741"/>
    </source>
</evidence>
<feature type="transmembrane region" description="Helical" evidence="4">
    <location>
        <begin position="52"/>
        <end position="75"/>
    </location>
</feature>
<dbReference type="Gene3D" id="3.40.50.300">
    <property type="entry name" value="P-loop containing nucleotide triphosphate hydrolases"/>
    <property type="match status" value="1"/>
</dbReference>
<keyword evidence="4" id="KW-1133">Transmembrane helix</keyword>
<evidence type="ECO:0000256" key="2">
    <source>
        <dbReference type="ARBA" id="ARBA00022840"/>
    </source>
</evidence>
<gene>
    <name evidence="6" type="ORF">JS533_001505</name>
</gene>
<evidence type="ECO:0000256" key="3">
    <source>
        <dbReference type="PROSITE-ProRule" id="PRU00289"/>
    </source>
</evidence>
<evidence type="ECO:0000313" key="6">
    <source>
        <dbReference type="EMBL" id="MCH9274965.1"/>
    </source>
</evidence>
<dbReference type="InterPro" id="IPR050206">
    <property type="entry name" value="FtsK/SpoIIIE/SftA"/>
</dbReference>
<name>A0ABS9VSA4_9BIFI</name>
<protein>
    <recommendedName>
        <fullName evidence="5">FtsK domain-containing protein</fullName>
    </recommendedName>
</protein>
<keyword evidence="1 3" id="KW-0547">Nucleotide-binding</keyword>
<proteinExistence type="predicted"/>
<evidence type="ECO:0000259" key="5">
    <source>
        <dbReference type="PROSITE" id="PS50901"/>
    </source>
</evidence>
<keyword evidence="4" id="KW-0812">Transmembrane</keyword>
<evidence type="ECO:0000256" key="4">
    <source>
        <dbReference type="SAM" id="Phobius"/>
    </source>
</evidence>
<dbReference type="InterPro" id="IPR027417">
    <property type="entry name" value="P-loop_NTPase"/>
</dbReference>
<evidence type="ECO:0000313" key="7">
    <source>
        <dbReference type="Proteomes" id="UP000710815"/>
    </source>
</evidence>
<sequence>MNQNRPRSGDDAFDDVVSALCGLIGRCVISCAATLCWTIVSVVLVKWVPSDWCWYAIVIYLVLLVTCVGIAAVPWPCRARDVARFILPVMGDVLRWRRRRARRLGNEWLRDTRLVTDADDRRPVSHPVFLWPDRIEIQRLRVVGVTEERIRAAVTASLARLDMADYRLTRTGNSAWVIDLYTRDRIDVLREPRVLRDIVPARARVGHLYVPVGRDLDGDAWQDLADLSGALLSGLPGSGKSSGMNELAVALLARPDLAEVHVLDGKGSGDWRWAQGRAAGYVATSGYDEALRLLRLLHGRMMARLTDAAGSEDPNMWHGFGVSHPDRAIVLFIDEVQTWTDPPQMSKESKEGRDEFLSLVTDLIRRGRSAMIVVVLATQRPVATVIPTSLRDICGLRICLRVRTTDSARAALGDLVDGDPSPCDIPPDATGMGVMTTDTGHVKVIRFDYLPPDALRAFGRPKTEH</sequence>
<dbReference type="Proteomes" id="UP000710815">
    <property type="component" value="Unassembled WGS sequence"/>
</dbReference>
<comment type="caution">
    <text evidence="6">The sequence shown here is derived from an EMBL/GenBank/DDBJ whole genome shotgun (WGS) entry which is preliminary data.</text>
</comment>
<feature type="binding site" evidence="3">
    <location>
        <begin position="234"/>
        <end position="241"/>
    </location>
    <ligand>
        <name>ATP</name>
        <dbReference type="ChEBI" id="CHEBI:30616"/>
    </ligand>
</feature>
<dbReference type="SMART" id="SM00382">
    <property type="entry name" value="AAA"/>
    <property type="match status" value="1"/>
</dbReference>
<keyword evidence="4" id="KW-0472">Membrane</keyword>
<dbReference type="EMBL" id="JAFEJT020000003">
    <property type="protein sequence ID" value="MCH9274965.1"/>
    <property type="molecule type" value="Genomic_DNA"/>
</dbReference>
<dbReference type="PANTHER" id="PTHR22683">
    <property type="entry name" value="SPORULATION PROTEIN RELATED"/>
    <property type="match status" value="1"/>
</dbReference>
<reference evidence="6 7" key="2">
    <citation type="journal article" date="2021" name="Syst. Appl. Microbiol.">
        <title>Phylogenetic classification of ten novel species belonging to the genus Bifidobacterium comprising B. phasiani sp. nov., B. pongonis sp. nov., B. saguinibicoloris sp. nov., B. colobi sp. nov., B. simiiventris sp. nov., B. santillanense sp. nov., B. miconis sp. nov., B. amazonense sp. nov., B. pluvialisilvae sp. nov., and B. miconisargentati sp. nov.</title>
        <authorList>
            <person name="Lugli G.A."/>
            <person name="Calvete-Torre I."/>
            <person name="Alessandri G."/>
            <person name="Milani C."/>
            <person name="Turroni F."/>
            <person name="Laiolo P."/>
            <person name="Ossiprandi M.C."/>
            <person name="Margolles A."/>
            <person name="Ruiz L."/>
            <person name="Ventura M."/>
        </authorList>
    </citation>
    <scope>NUCLEOTIDE SEQUENCE [LARGE SCALE GENOMIC DNA]</scope>
    <source>
        <strain evidence="6 7">MA1</strain>
    </source>
</reference>